<evidence type="ECO:0000313" key="7">
    <source>
        <dbReference type="Proteomes" id="UP000005239"/>
    </source>
</evidence>
<reference evidence="7" key="1">
    <citation type="journal article" date="2008" name="Nat. Genet.">
        <title>The Pristionchus pacificus genome provides a unique perspective on nematode lifestyle and parasitism.</title>
        <authorList>
            <person name="Dieterich C."/>
            <person name="Clifton S.W."/>
            <person name="Schuster L.N."/>
            <person name="Chinwalla A."/>
            <person name="Delehaunty K."/>
            <person name="Dinkelacker I."/>
            <person name="Fulton L."/>
            <person name="Fulton R."/>
            <person name="Godfrey J."/>
            <person name="Minx P."/>
            <person name="Mitreva M."/>
            <person name="Roeseler W."/>
            <person name="Tian H."/>
            <person name="Witte H."/>
            <person name="Yang S.P."/>
            <person name="Wilson R.K."/>
            <person name="Sommer R.J."/>
        </authorList>
    </citation>
    <scope>NUCLEOTIDE SEQUENCE [LARGE SCALE GENOMIC DNA]</scope>
    <source>
        <strain evidence="7">PS312</strain>
    </source>
</reference>
<dbReference type="PROSITE" id="PS50181">
    <property type="entry name" value="FBOX"/>
    <property type="match status" value="2"/>
</dbReference>
<dbReference type="Pfam" id="PF02485">
    <property type="entry name" value="Branch"/>
    <property type="match status" value="1"/>
</dbReference>
<evidence type="ECO:0000256" key="5">
    <source>
        <dbReference type="ARBA" id="ARBA00023180"/>
    </source>
</evidence>
<evidence type="ECO:0000313" key="6">
    <source>
        <dbReference type="EnsemblMetazoa" id="PPA05223.1"/>
    </source>
</evidence>
<name>A0A2A6BH06_PRIPA</name>
<gene>
    <name evidence="6" type="primary">WBGene00094777</name>
</gene>
<evidence type="ECO:0000256" key="1">
    <source>
        <dbReference type="ARBA" id="ARBA00004606"/>
    </source>
</evidence>
<dbReference type="InterPro" id="IPR001810">
    <property type="entry name" value="F-box_dom"/>
</dbReference>
<dbReference type="GO" id="GO:0016757">
    <property type="term" value="F:glycosyltransferase activity"/>
    <property type="evidence" value="ECO:0007669"/>
    <property type="project" value="UniProtKB-KW"/>
</dbReference>
<protein>
    <submittedName>
        <fullName evidence="6">F-box domain-containing protein</fullName>
    </submittedName>
</protein>
<keyword evidence="7" id="KW-1185">Reference proteome</keyword>
<keyword evidence="4" id="KW-0472">Membrane</keyword>
<comment type="subcellular location">
    <subcellularLocation>
        <location evidence="1">Membrane</location>
        <topology evidence="1">Single-pass type II membrane protein</topology>
    </subcellularLocation>
</comment>
<dbReference type="PANTHER" id="PTHR46671:SF7">
    <property type="entry name" value="CORE-2_I-BRANCHING ENZYME"/>
    <property type="match status" value="1"/>
</dbReference>
<reference evidence="6" key="2">
    <citation type="submission" date="2022-06" db="UniProtKB">
        <authorList>
            <consortium name="EnsemblMetazoa"/>
        </authorList>
    </citation>
    <scope>IDENTIFICATION</scope>
    <source>
        <strain evidence="6">PS312</strain>
    </source>
</reference>
<dbReference type="Proteomes" id="UP000005239">
    <property type="component" value="Unassembled WGS sequence"/>
</dbReference>
<keyword evidence="5" id="KW-0325">Glycoprotein</keyword>
<evidence type="ECO:0000256" key="2">
    <source>
        <dbReference type="ARBA" id="ARBA00022676"/>
    </source>
</evidence>
<accession>A0A2A6BH06</accession>
<dbReference type="EnsemblMetazoa" id="PPA05223.1">
    <property type="protein sequence ID" value="PPA05223.1"/>
    <property type="gene ID" value="WBGene00094777"/>
</dbReference>
<proteinExistence type="predicted"/>
<dbReference type="GO" id="GO:0016020">
    <property type="term" value="C:membrane"/>
    <property type="evidence" value="ECO:0007669"/>
    <property type="project" value="UniProtKB-SubCell"/>
</dbReference>
<keyword evidence="3" id="KW-0808">Transferase</keyword>
<evidence type="ECO:0000256" key="3">
    <source>
        <dbReference type="ARBA" id="ARBA00022679"/>
    </source>
</evidence>
<organism evidence="6 7">
    <name type="scientific">Pristionchus pacificus</name>
    <name type="common">Parasitic nematode worm</name>
    <dbReference type="NCBI Taxonomy" id="54126"/>
    <lineage>
        <taxon>Eukaryota</taxon>
        <taxon>Metazoa</taxon>
        <taxon>Ecdysozoa</taxon>
        <taxon>Nematoda</taxon>
        <taxon>Chromadorea</taxon>
        <taxon>Rhabditida</taxon>
        <taxon>Rhabditina</taxon>
        <taxon>Diplogasteromorpha</taxon>
        <taxon>Diplogasteroidea</taxon>
        <taxon>Neodiplogasteridae</taxon>
        <taxon>Pristionchus</taxon>
    </lineage>
</organism>
<accession>A0A8R1Y7G6</accession>
<dbReference type="CDD" id="cd09917">
    <property type="entry name" value="F-box_SF"/>
    <property type="match status" value="2"/>
</dbReference>
<dbReference type="SMART" id="SM00256">
    <property type="entry name" value="FBOX"/>
    <property type="match status" value="2"/>
</dbReference>
<keyword evidence="2" id="KW-0328">Glycosyltransferase</keyword>
<dbReference type="InterPro" id="IPR036047">
    <property type="entry name" value="F-box-like_dom_sf"/>
</dbReference>
<dbReference type="SUPFAM" id="SSF81383">
    <property type="entry name" value="F-box domain"/>
    <property type="match status" value="2"/>
</dbReference>
<dbReference type="OrthoDB" id="2019572at2759"/>
<evidence type="ECO:0000256" key="4">
    <source>
        <dbReference type="ARBA" id="ARBA00023136"/>
    </source>
</evidence>
<sequence>MSRHIPSVPTRRSIFFLAILLAFYYVFYNYEYISLTSINYLALFAQNDSISQLFSYFPHEIDCDRIFAGDKDYTKSIALHRPKLDNDSLDMSCEAIQARFASAPSYYESYPIAYAKTVYKDYQFLEQQMWNTYTLQNWYCFSIDLKVPQQFRTKISQLATCLPNVLIANVSRKVGSNGVNQNYAHLDCMKTLKSRKFEYVFLLQNHDILTRTHKEFSEILTALEGSAVVDRLKCPSNRCLKSYLTNLGKLGMCPKSWKGEKQSACQAASITYMKGGMQALLPKTASDYIVNEINGTAFIDMYSKNFAGDEQFFPSLMTTEPLKIPGRYSVTTCSGYPRMLRHVIWFKVSKCGSRNMRHGVCVFGLEDLPELKNVQPFIINKMLPSFDNGAIQCYNELLLKRSLGNEPSYDDIDSFANGDYARFQRELRQPGFDPTKFVCNRDRNKTTAAVTPTTIATKTSRPTSSVSYGFNLQKPHDRISKGLQTTRGEEKGKVNALHFRPVCLHITHSQVCSFIVILPFMSLPTTILSCFIAFLSLAECRVKFTHSSIYDEYDFIGQTRAKCSSVKQCAIFVSILSDAKYEDIYRNIQMAPEVRTWNFTLEQFAGMRNTTTREIQPYFITDGATVPSSTTYIWNDNKEKIAAPLVIYAVNLDNELNYDHTTGVFDAADIADGVVRGQIVTILSAKPFTTTISGDKDTIATIFATGFDNADVNDKNPDKCRRVMQTSFDEMVSFQINGPITSIYFSDFKGNLVDSKNSINTALTYVYDHLVIEPRGFVTSQGFIGCESGQIYRSSLYGDLVQYSLFAPDSHFVYQAVYVKTDDERPVNVHTDNSMKNYLGNDLLTPQQDCFETHMLQVNFNQTQTNSFSFVYSYSNMDCDGKILTTSAGGIKTTTTTTTKMKTQPISDASGISTIPTTGDSTTSSSVGIGTLSLLAAVLYHILMVESPTNDGKIDEFIERGGTSIFLGFPDEIIEMIFDKLDFIDLCNVRGVNKRFYRIEGKVKKPLLKRKNLMISGENRLSPLLTVVIGLHGEKVSLGQAVLLIRRLVNIFNFESVVFAPSQKEHIELINELSEITTNLFRIPAWFGEYDANHLSTHFDRSVICNLMRNIDIVKILRVCSRVKPEDLLHVYETARDSASFCGIALRIPRKTARDFVKNILGEEGKMKGTSWEVERTEGPIAMVVERRYLNCGGSGYKFSIYNSGCEEKYPMLRSNDLYEESEVMGNLLWFRSKDSEENDQFDVKSDIVEMVVETSFLDHPDELIENILSRVDFIDRCRMRGVNKRLYGIEERMKKPLENRPNLIISDYGSFTDIQVGIYSDEFCVSTAALLLKRFQLIFQFKKIKLIDRSVHSPMVTRSIVCDILRGREIVKITRVCPLLTSLDLEHIIQAAKVSDQFWGIGIRVSEEAANEFMKTCNTQDEFRIGHHYKVEREEGSLRVGMYCDYDEYTFVAYKVPSKFEKILDELMISPTEIADRGYHVACRDASDYDVYSN</sequence>
<dbReference type="InterPro" id="IPR003406">
    <property type="entry name" value="Glyco_trans_14"/>
</dbReference>
<dbReference type="Pfam" id="PF00646">
    <property type="entry name" value="F-box"/>
    <property type="match status" value="2"/>
</dbReference>
<dbReference type="PANTHER" id="PTHR46671">
    <property type="entry name" value="PROTEIN CBG11221"/>
    <property type="match status" value="1"/>
</dbReference>